<evidence type="ECO:0000256" key="3">
    <source>
        <dbReference type="ARBA" id="ARBA00004609"/>
    </source>
</evidence>
<comment type="function">
    <text evidence="2">Secreted aspartic endopeptidase that allows assimilation of proteinaceous substrates. The scissile peptide bond is attacked by a nucleophilic water molecule activated by two aspartic residues in the active site. Shows a broad primary substrate specificity. Favors hydrophobic residues at the P1 and P1' positions, but can also activate trypsinogen and hydrolyze the B chain of insulin between positions 'Gly-20' and 'Glu-21'.</text>
</comment>
<dbReference type="GO" id="GO:0004190">
    <property type="term" value="F:aspartic-type endopeptidase activity"/>
    <property type="evidence" value="ECO:0007669"/>
    <property type="project" value="UniProtKB-KW"/>
</dbReference>
<protein>
    <recommendedName>
        <fullName evidence="14">Probable aspartic-type endopeptidase OPSB</fullName>
        <ecNumber evidence="6">3.4.23.20</ecNumber>
    </recommendedName>
    <alternativeName>
        <fullName evidence="13">Probable aspartic-type endopeptidase opsB</fullName>
    </alternativeName>
</protein>
<dbReference type="FunFam" id="2.40.70.10:FF:000011">
    <property type="entry name" value="Aspartic protease"/>
    <property type="match status" value="1"/>
</dbReference>
<evidence type="ECO:0000256" key="8">
    <source>
        <dbReference type="ARBA" id="ARBA00022670"/>
    </source>
</evidence>
<dbReference type="PROSITE" id="PS00141">
    <property type="entry name" value="ASP_PROTEASE"/>
    <property type="match status" value="2"/>
</dbReference>
<dbReference type="InterPro" id="IPR021109">
    <property type="entry name" value="Peptidase_aspartic_dom_sf"/>
</dbReference>
<evidence type="ECO:0000256" key="16">
    <source>
        <dbReference type="RuleBase" id="RU000454"/>
    </source>
</evidence>
<dbReference type="AlphaFoldDB" id="A0AAD6MUK2"/>
<comment type="subcellular location">
    <subcellularLocation>
        <location evidence="3">Cell membrane</location>
        <topology evidence="3">Lipid-anchor</topology>
        <topology evidence="3">GPI-anchor</topology>
    </subcellularLocation>
</comment>
<dbReference type="InterPro" id="IPR001969">
    <property type="entry name" value="Aspartic_peptidase_AS"/>
</dbReference>
<reference evidence="19" key="1">
    <citation type="journal article" date="2023" name="IMA Fungus">
        <title>Comparative genomic study of the Penicillium genus elucidates a diverse pangenome and 15 lateral gene transfer events.</title>
        <authorList>
            <person name="Petersen C."/>
            <person name="Sorensen T."/>
            <person name="Nielsen M.R."/>
            <person name="Sondergaard T.E."/>
            <person name="Sorensen J.L."/>
            <person name="Fitzpatrick D.A."/>
            <person name="Frisvad J.C."/>
            <person name="Nielsen K.L."/>
        </authorList>
    </citation>
    <scope>NUCLEOTIDE SEQUENCE</scope>
    <source>
        <strain evidence="19">IBT 17514</strain>
    </source>
</reference>
<feature type="active site" evidence="15">
    <location>
        <position position="85"/>
    </location>
</feature>
<keyword evidence="8 16" id="KW-0645">Protease</keyword>
<dbReference type="GO" id="GO:0006508">
    <property type="term" value="P:proteolysis"/>
    <property type="evidence" value="ECO:0007669"/>
    <property type="project" value="UniProtKB-KW"/>
</dbReference>
<evidence type="ECO:0000256" key="10">
    <source>
        <dbReference type="ARBA" id="ARBA00022750"/>
    </source>
</evidence>
<evidence type="ECO:0000256" key="6">
    <source>
        <dbReference type="ARBA" id="ARBA00013206"/>
    </source>
</evidence>
<dbReference type="EC" id="3.4.23.20" evidence="6"/>
<keyword evidence="7" id="KW-0325">Glycoprotein</keyword>
<dbReference type="EMBL" id="JAQJAN010000010">
    <property type="protein sequence ID" value="KAJ5719575.1"/>
    <property type="molecule type" value="Genomic_DNA"/>
</dbReference>
<dbReference type="CDD" id="cd05474">
    <property type="entry name" value="SAP_like"/>
    <property type="match status" value="1"/>
</dbReference>
<feature type="domain" description="Peptidase A1" evidence="18">
    <location>
        <begin position="67"/>
        <end position="395"/>
    </location>
</feature>
<evidence type="ECO:0000259" key="18">
    <source>
        <dbReference type="PROSITE" id="PS51767"/>
    </source>
</evidence>
<reference evidence="19" key="2">
    <citation type="submission" date="2023-01" db="EMBL/GenBank/DDBJ databases">
        <authorList>
            <person name="Petersen C."/>
        </authorList>
    </citation>
    <scope>NUCLEOTIDE SEQUENCE</scope>
    <source>
        <strain evidence="19">IBT 17514</strain>
    </source>
</reference>
<dbReference type="PANTHER" id="PTHR47966:SF65">
    <property type="entry name" value="ASPARTIC-TYPE ENDOPEPTIDASE"/>
    <property type="match status" value="1"/>
</dbReference>
<evidence type="ECO:0000256" key="4">
    <source>
        <dbReference type="ARBA" id="ARBA00007447"/>
    </source>
</evidence>
<evidence type="ECO:0000256" key="5">
    <source>
        <dbReference type="ARBA" id="ARBA00011245"/>
    </source>
</evidence>
<feature type="signal peptide" evidence="17">
    <location>
        <begin position="1"/>
        <end position="17"/>
    </location>
</feature>
<organism evidence="19 20">
    <name type="scientific">Penicillium malachiteum</name>
    <dbReference type="NCBI Taxonomy" id="1324776"/>
    <lineage>
        <taxon>Eukaryota</taxon>
        <taxon>Fungi</taxon>
        <taxon>Dikarya</taxon>
        <taxon>Ascomycota</taxon>
        <taxon>Pezizomycotina</taxon>
        <taxon>Eurotiomycetes</taxon>
        <taxon>Eurotiomycetidae</taxon>
        <taxon>Eurotiales</taxon>
        <taxon>Aspergillaceae</taxon>
        <taxon>Penicillium</taxon>
    </lineage>
</organism>
<dbReference type="PANTHER" id="PTHR47966">
    <property type="entry name" value="BETA-SITE APP-CLEAVING ENZYME, ISOFORM A-RELATED"/>
    <property type="match status" value="1"/>
</dbReference>
<dbReference type="PRINTS" id="PR00792">
    <property type="entry name" value="PEPSIN"/>
</dbReference>
<name>A0AAD6MUK2_9EURO</name>
<evidence type="ECO:0000256" key="7">
    <source>
        <dbReference type="ARBA" id="ARBA00022622"/>
    </source>
</evidence>
<keyword evidence="7" id="KW-0472">Membrane</keyword>
<feature type="active site" evidence="15">
    <location>
        <position position="282"/>
    </location>
</feature>
<evidence type="ECO:0000256" key="11">
    <source>
        <dbReference type="ARBA" id="ARBA00022801"/>
    </source>
</evidence>
<evidence type="ECO:0000256" key="1">
    <source>
        <dbReference type="ARBA" id="ARBA00000043"/>
    </source>
</evidence>
<keyword evidence="7" id="KW-0336">GPI-anchor</keyword>
<evidence type="ECO:0000256" key="13">
    <source>
        <dbReference type="ARBA" id="ARBA00067536"/>
    </source>
</evidence>
<dbReference type="GO" id="GO:0098552">
    <property type="term" value="C:side of membrane"/>
    <property type="evidence" value="ECO:0007669"/>
    <property type="project" value="UniProtKB-KW"/>
</dbReference>
<feature type="chain" id="PRO_5042055041" description="Probable aspartic-type endopeptidase OPSB" evidence="17">
    <location>
        <begin position="18"/>
        <end position="477"/>
    </location>
</feature>
<evidence type="ECO:0000256" key="2">
    <source>
        <dbReference type="ARBA" id="ARBA00002983"/>
    </source>
</evidence>
<gene>
    <name evidence="19" type="ORF">N7493_007153</name>
</gene>
<dbReference type="InterPro" id="IPR033876">
    <property type="entry name" value="SAP-like"/>
</dbReference>
<dbReference type="Gene3D" id="2.40.70.10">
    <property type="entry name" value="Acid Proteases"/>
    <property type="match status" value="2"/>
</dbReference>
<evidence type="ECO:0000256" key="14">
    <source>
        <dbReference type="ARBA" id="ARBA00068059"/>
    </source>
</evidence>
<comment type="similarity">
    <text evidence="4 16">Belongs to the peptidase A1 family.</text>
</comment>
<dbReference type="PROSITE" id="PS51767">
    <property type="entry name" value="PEPTIDASE_A1"/>
    <property type="match status" value="1"/>
</dbReference>
<keyword evidence="10 16" id="KW-0064">Aspartyl protease</keyword>
<keyword evidence="11 16" id="KW-0378">Hydrolase</keyword>
<evidence type="ECO:0000256" key="17">
    <source>
        <dbReference type="SAM" id="SignalP"/>
    </source>
</evidence>
<dbReference type="InterPro" id="IPR033121">
    <property type="entry name" value="PEPTIDASE_A1"/>
</dbReference>
<comment type="caution">
    <text evidence="19">The sequence shown here is derived from an EMBL/GenBank/DDBJ whole genome shotgun (WGS) entry which is preliminary data.</text>
</comment>
<evidence type="ECO:0000313" key="20">
    <source>
        <dbReference type="Proteomes" id="UP001215712"/>
    </source>
</evidence>
<accession>A0AAD6MUK2</accession>
<keyword evidence="20" id="KW-1185">Reference proteome</keyword>
<keyword evidence="9 17" id="KW-0732">Signal</keyword>
<dbReference type="Pfam" id="PF00026">
    <property type="entry name" value="Asp"/>
    <property type="match status" value="1"/>
</dbReference>
<evidence type="ECO:0000256" key="15">
    <source>
        <dbReference type="PIRSR" id="PIRSR601461-1"/>
    </source>
</evidence>
<dbReference type="Proteomes" id="UP001215712">
    <property type="component" value="Unassembled WGS sequence"/>
</dbReference>
<evidence type="ECO:0000313" key="19">
    <source>
        <dbReference type="EMBL" id="KAJ5719575.1"/>
    </source>
</evidence>
<dbReference type="SUPFAM" id="SSF50630">
    <property type="entry name" value="Acid proteases"/>
    <property type="match status" value="1"/>
</dbReference>
<proteinExistence type="inferred from homology"/>
<evidence type="ECO:0000256" key="9">
    <source>
        <dbReference type="ARBA" id="ARBA00022729"/>
    </source>
</evidence>
<evidence type="ECO:0000256" key="12">
    <source>
        <dbReference type="ARBA" id="ARBA00023288"/>
    </source>
</evidence>
<comment type="catalytic activity">
    <reaction evidence="1">
        <text>Hydrolysis of proteins with broad specificity similar to that of pepsin A, preferring hydrophobic residues at P1 and P1', but also cleaving 20-Gly-|-Glu-21 in the B chain of insulin. Clots milk, and activates trypsinogen.</text>
        <dbReference type="EC" id="3.4.23.20"/>
    </reaction>
</comment>
<keyword evidence="12" id="KW-0449">Lipoprotein</keyword>
<comment type="subunit">
    <text evidence="5">Monomer.</text>
</comment>
<dbReference type="GO" id="GO:0005886">
    <property type="term" value="C:plasma membrane"/>
    <property type="evidence" value="ECO:0007669"/>
    <property type="project" value="UniProtKB-SubCell"/>
</dbReference>
<sequence>MKSSLLSLATLALPALGELILHKRDVPAVVGFDIKRKDIPNPIARDQARRKRADTVSVTLQNEEYIYLCNVTLGTPGQSVYLVLDTGSSDLWVNTPNSTYCEENSSECDYYGTYNPSKSSTYSYVNSDFNISYADGSSASGYYATETLKIGGTEITDLQFGIGYESSSEEGVLGIGYITNEALVSTEDTTYANLPKAMVNKGLIKSNAYSLWLNDLDSNEGSILFGGVNTEKYHGSLSTLPIDKTGNEYSAFYITLTGVSMTNSSGTTNYSSSAFPAAALLDSGSSLTYLPNGVVEDIYDVLEVSYDEELGYGFIACSAAKKDVNISYTFSTPMITVGIAELVLDLGGDEYFSNGEQACAFGIAPAGESSPVLGDTFLRSAYVVYDLANNEISLANTKFGSTGSNIEEIGTGTDSVPDATSVANAVTTVAVGGGSGNIGVPTGEVTIFGSKNPAPPGPTHMPRNMAMGLAGAALFML</sequence>
<dbReference type="InterPro" id="IPR001461">
    <property type="entry name" value="Aspartic_peptidase_A1"/>
</dbReference>